<dbReference type="EMBL" id="CAKKNE010000001">
    <property type="protein sequence ID" value="CAH0365090.1"/>
    <property type="molecule type" value="Genomic_DNA"/>
</dbReference>
<keyword evidence="2" id="KW-1185">Reference proteome</keyword>
<dbReference type="Proteomes" id="UP000789595">
    <property type="component" value="Unassembled WGS sequence"/>
</dbReference>
<name>A0A8J2S722_9STRA</name>
<proteinExistence type="predicted"/>
<protein>
    <submittedName>
        <fullName evidence="1">Uncharacterized protein</fullName>
    </submittedName>
</protein>
<evidence type="ECO:0000313" key="2">
    <source>
        <dbReference type="Proteomes" id="UP000789595"/>
    </source>
</evidence>
<comment type="caution">
    <text evidence="1">The sequence shown here is derived from an EMBL/GenBank/DDBJ whole genome shotgun (WGS) entry which is preliminary data.</text>
</comment>
<reference evidence="1" key="1">
    <citation type="submission" date="2021-11" db="EMBL/GenBank/DDBJ databases">
        <authorList>
            <consortium name="Genoscope - CEA"/>
            <person name="William W."/>
        </authorList>
    </citation>
    <scope>NUCLEOTIDE SEQUENCE</scope>
</reference>
<gene>
    <name evidence="1" type="ORF">PECAL_1P15010</name>
</gene>
<evidence type="ECO:0000313" key="1">
    <source>
        <dbReference type="EMBL" id="CAH0365090.1"/>
    </source>
</evidence>
<dbReference type="AlphaFoldDB" id="A0A8J2S722"/>
<sequence length="103" mass="11463">MTPRRPPGPWFLAQALSKLSICPTSTSMRPPRCDDFQRFERAKSSAGLGAHPPYCTDRFCGGRVPASRRRAAALFCGVPPRLTPWAVRNSLGHTRPKMSRLIE</sequence>
<organism evidence="1 2">
    <name type="scientific">Pelagomonas calceolata</name>
    <dbReference type="NCBI Taxonomy" id="35677"/>
    <lineage>
        <taxon>Eukaryota</taxon>
        <taxon>Sar</taxon>
        <taxon>Stramenopiles</taxon>
        <taxon>Ochrophyta</taxon>
        <taxon>Pelagophyceae</taxon>
        <taxon>Pelagomonadales</taxon>
        <taxon>Pelagomonadaceae</taxon>
        <taxon>Pelagomonas</taxon>
    </lineage>
</organism>
<accession>A0A8J2S722</accession>
<feature type="non-terminal residue" evidence="1">
    <location>
        <position position="103"/>
    </location>
</feature>